<reference evidence="1 2" key="1">
    <citation type="journal article" date="2023" name="Antonie Van Leeuwenhoek">
        <title>Mesoterricola silvestris gen. nov., sp. nov., Mesoterricola sediminis sp. nov., Geothrix oryzae sp. nov., Geothrix edaphica sp. nov., Geothrix rubra sp. nov., and Geothrix limicola sp. nov., six novel members of Acidobacteriota isolated from soils.</title>
        <authorList>
            <person name="Itoh H."/>
            <person name="Sugisawa Y."/>
            <person name="Mise K."/>
            <person name="Xu Z."/>
            <person name="Kuniyasu M."/>
            <person name="Ushijima N."/>
            <person name="Kawano K."/>
            <person name="Kobayashi E."/>
            <person name="Shiratori Y."/>
            <person name="Masuda Y."/>
            <person name="Senoo K."/>
        </authorList>
    </citation>
    <scope>NUCLEOTIDE SEQUENCE [LARGE SCALE GENOMIC DNA]</scope>
    <source>
        <strain evidence="1 2">Red804</strain>
    </source>
</reference>
<dbReference type="Proteomes" id="UP001165069">
    <property type="component" value="Unassembled WGS sequence"/>
</dbReference>
<evidence type="ECO:0000313" key="1">
    <source>
        <dbReference type="EMBL" id="GLH74331.1"/>
    </source>
</evidence>
<proteinExistence type="predicted"/>
<organism evidence="1 2">
    <name type="scientific">Geothrix limicola</name>
    <dbReference type="NCBI Taxonomy" id="2927978"/>
    <lineage>
        <taxon>Bacteria</taxon>
        <taxon>Pseudomonadati</taxon>
        <taxon>Acidobacteriota</taxon>
        <taxon>Holophagae</taxon>
        <taxon>Holophagales</taxon>
        <taxon>Holophagaceae</taxon>
        <taxon>Geothrix</taxon>
    </lineage>
</organism>
<protein>
    <submittedName>
        <fullName evidence="1">Uncharacterized protein</fullName>
    </submittedName>
</protein>
<dbReference type="EMBL" id="BSDE01000006">
    <property type="protein sequence ID" value="GLH74331.1"/>
    <property type="molecule type" value="Genomic_DNA"/>
</dbReference>
<comment type="caution">
    <text evidence="1">The sequence shown here is derived from an EMBL/GenBank/DDBJ whole genome shotgun (WGS) entry which is preliminary data.</text>
</comment>
<name>A0ABQ5QIW6_9BACT</name>
<sequence>MVKRTETVSNDRRGQDALTSEVMTAIPVDRIMAR</sequence>
<keyword evidence="2" id="KW-1185">Reference proteome</keyword>
<accession>A0ABQ5QIW6</accession>
<gene>
    <name evidence="1" type="ORF">GETHLI_28330</name>
</gene>
<evidence type="ECO:0000313" key="2">
    <source>
        <dbReference type="Proteomes" id="UP001165069"/>
    </source>
</evidence>